<keyword evidence="1" id="KW-1133">Transmembrane helix</keyword>
<protein>
    <submittedName>
        <fullName evidence="2">Uncharacterized protein</fullName>
    </submittedName>
</protein>
<organism evidence="2 3">
    <name type="scientific">Candidatus Falkowbacteria bacterium CG02_land_8_20_14_3_00_36_14</name>
    <dbReference type="NCBI Taxonomy" id="1974560"/>
    <lineage>
        <taxon>Bacteria</taxon>
        <taxon>Candidatus Falkowiibacteriota</taxon>
    </lineage>
</organism>
<dbReference type="EMBL" id="PETS01000109">
    <property type="protein sequence ID" value="PIV50693.1"/>
    <property type="molecule type" value="Genomic_DNA"/>
</dbReference>
<dbReference type="AlphaFoldDB" id="A0A2M7DLN3"/>
<comment type="caution">
    <text evidence="2">The sequence shown here is derived from an EMBL/GenBank/DDBJ whole genome shotgun (WGS) entry which is preliminary data.</text>
</comment>
<evidence type="ECO:0000313" key="2">
    <source>
        <dbReference type="EMBL" id="PIV50693.1"/>
    </source>
</evidence>
<name>A0A2M7DLN3_9BACT</name>
<gene>
    <name evidence="2" type="ORF">COS18_04335</name>
</gene>
<feature type="transmembrane region" description="Helical" evidence="1">
    <location>
        <begin position="12"/>
        <end position="30"/>
    </location>
</feature>
<proteinExistence type="predicted"/>
<accession>A0A2M7DLN3</accession>
<reference evidence="3" key="1">
    <citation type="submission" date="2017-09" db="EMBL/GenBank/DDBJ databases">
        <title>Depth-based differentiation of microbial function through sediment-hosted aquifers and enrichment of novel symbionts in the deep terrestrial subsurface.</title>
        <authorList>
            <person name="Probst A.J."/>
            <person name="Ladd B."/>
            <person name="Jarett J.K."/>
            <person name="Geller-Mcgrath D.E."/>
            <person name="Sieber C.M.K."/>
            <person name="Emerson J.B."/>
            <person name="Anantharaman K."/>
            <person name="Thomas B.C."/>
            <person name="Malmstrom R."/>
            <person name="Stieglmeier M."/>
            <person name="Klingl A."/>
            <person name="Woyke T."/>
            <person name="Ryan C.M."/>
            <person name="Banfield J.F."/>
        </authorList>
    </citation>
    <scope>NUCLEOTIDE SEQUENCE [LARGE SCALE GENOMIC DNA]</scope>
</reference>
<evidence type="ECO:0000256" key="1">
    <source>
        <dbReference type="SAM" id="Phobius"/>
    </source>
</evidence>
<dbReference type="Proteomes" id="UP000228896">
    <property type="component" value="Unassembled WGS sequence"/>
</dbReference>
<keyword evidence="1" id="KW-0812">Transmembrane</keyword>
<evidence type="ECO:0000313" key="3">
    <source>
        <dbReference type="Proteomes" id="UP000228896"/>
    </source>
</evidence>
<sequence>MLINILKKIENYFYWLIVLLLIFIIISNLIDINAKATGITTYGTQVGGRIITVSVCTPPPVPNPLCVAALCQANPIVSVMYVIPFGFSATQVCIPTVGLIMPITPVNIGYQILGLFATPVYPGPAIQLGIIGISL</sequence>
<keyword evidence="1" id="KW-0472">Membrane</keyword>